<evidence type="ECO:0000313" key="2">
    <source>
        <dbReference type="EMBL" id="GAA3245448.1"/>
    </source>
</evidence>
<evidence type="ECO:0000256" key="1">
    <source>
        <dbReference type="SAM" id="MobiDB-lite"/>
    </source>
</evidence>
<evidence type="ECO:0008006" key="4">
    <source>
        <dbReference type="Google" id="ProtNLM"/>
    </source>
</evidence>
<comment type="caution">
    <text evidence="2">The sequence shown here is derived from an EMBL/GenBank/DDBJ whole genome shotgun (WGS) entry which is preliminary data.</text>
</comment>
<gene>
    <name evidence="2" type="ORF">GCM10010469_00520</name>
</gene>
<name>A0ABP6QUW7_9ACTN</name>
<dbReference type="EMBL" id="BAAAUW010000001">
    <property type="protein sequence ID" value="GAA3245448.1"/>
    <property type="molecule type" value="Genomic_DNA"/>
</dbReference>
<feature type="region of interest" description="Disordered" evidence="1">
    <location>
        <begin position="215"/>
        <end position="234"/>
    </location>
</feature>
<dbReference type="SUPFAM" id="SSF55874">
    <property type="entry name" value="ATPase domain of HSP90 chaperone/DNA topoisomerase II/histidine kinase"/>
    <property type="match status" value="1"/>
</dbReference>
<evidence type="ECO:0000313" key="3">
    <source>
        <dbReference type="Proteomes" id="UP001500728"/>
    </source>
</evidence>
<keyword evidence="3" id="KW-1185">Reference proteome</keyword>
<reference evidence="3" key="1">
    <citation type="journal article" date="2019" name="Int. J. Syst. Evol. Microbiol.">
        <title>The Global Catalogue of Microorganisms (GCM) 10K type strain sequencing project: providing services to taxonomists for standard genome sequencing and annotation.</title>
        <authorList>
            <consortium name="The Broad Institute Genomics Platform"/>
            <consortium name="The Broad Institute Genome Sequencing Center for Infectious Disease"/>
            <person name="Wu L."/>
            <person name="Ma J."/>
        </authorList>
    </citation>
    <scope>NUCLEOTIDE SEQUENCE [LARGE SCALE GENOMIC DNA]</scope>
    <source>
        <strain evidence="3">JCM 9381</strain>
    </source>
</reference>
<sequence>MACCSAVLLELAGRHPLLRDNLAAQGTDHSRLVLDARRLLFASPLDLTAAAATAHTHAAAGAHAALLLPESPDVTAYMQRMDLLKAMPPGTRVEGSVPDETRTDRSTTLLEVAALRPDTADAVSQALGRVATLHLGPRDGRRVFKGIGELIDNAISHGASTSGAFIAAQAYSGKTTGYRRLEIAVCDTGIGVLTHLRRNPAHSRVTTSAEALERAVEPGVSGTRDTRGNGLPDLLAGTSDTAATRLVLRSGDGLLRAGRLRRAAVTRAISTTVPVQGTWSWLRVSYRS</sequence>
<accession>A0ABP6QUW7</accession>
<proteinExistence type="predicted"/>
<protein>
    <recommendedName>
        <fullName evidence="4">ATP-binding protein</fullName>
    </recommendedName>
</protein>
<dbReference type="InterPro" id="IPR036890">
    <property type="entry name" value="HATPase_C_sf"/>
</dbReference>
<dbReference type="Proteomes" id="UP001500728">
    <property type="component" value="Unassembled WGS sequence"/>
</dbReference>
<organism evidence="2 3">
    <name type="scientific">Streptomyces labedae</name>
    <dbReference type="NCBI Taxonomy" id="285569"/>
    <lineage>
        <taxon>Bacteria</taxon>
        <taxon>Bacillati</taxon>
        <taxon>Actinomycetota</taxon>
        <taxon>Actinomycetes</taxon>
        <taxon>Kitasatosporales</taxon>
        <taxon>Streptomycetaceae</taxon>
        <taxon>Streptomyces</taxon>
    </lineage>
</organism>